<dbReference type="AlphaFoldDB" id="A0A436ZY23"/>
<dbReference type="GeneID" id="93587737"/>
<evidence type="ECO:0000313" key="3">
    <source>
        <dbReference type="Proteomes" id="UP000283090"/>
    </source>
</evidence>
<evidence type="ECO:0000256" key="1">
    <source>
        <dbReference type="SAM" id="MobiDB-lite"/>
    </source>
</evidence>
<dbReference type="EMBL" id="SAEB01000007">
    <property type="protein sequence ID" value="RVD83646.1"/>
    <property type="molecule type" value="Genomic_DNA"/>
</dbReference>
<name>A0A436ZY23_ARTFL</name>
<accession>A0A436ZY23</accession>
<comment type="caution">
    <text evidence="2">The sequence shown here is derived from an EMBL/GenBank/DDBJ whole genome shotgun (WGS) entry which is preliminary data.</text>
</comment>
<protein>
    <submittedName>
        <fullName evidence="2">Uncharacterized protein</fullName>
    </submittedName>
</protein>
<gene>
    <name evidence="2" type="ORF">DFL_005426</name>
</gene>
<feature type="compositionally biased region" description="Low complexity" evidence="1">
    <location>
        <begin position="11"/>
        <end position="35"/>
    </location>
</feature>
<feature type="region of interest" description="Disordered" evidence="1">
    <location>
        <begin position="1"/>
        <end position="35"/>
    </location>
</feature>
<reference evidence="2 3" key="1">
    <citation type="submission" date="2019-01" db="EMBL/GenBank/DDBJ databases">
        <title>Intercellular communication is required for trap formation in the nematode-trapping fungus Duddingtonia flagrans.</title>
        <authorList>
            <person name="Youssar L."/>
            <person name="Wernet V."/>
            <person name="Hensel N."/>
            <person name="Hildebrandt H.-G."/>
            <person name="Fischer R."/>
        </authorList>
    </citation>
    <scope>NUCLEOTIDE SEQUENCE [LARGE SCALE GENOMIC DNA]</scope>
    <source>
        <strain evidence="2 3">CBS H-5679</strain>
    </source>
</reference>
<evidence type="ECO:0000313" key="2">
    <source>
        <dbReference type="EMBL" id="RVD83646.1"/>
    </source>
</evidence>
<sequence>MASIMERQGGSTTITPTPSSSSSSSSTSSSSNIQSLSLQPTINSVTAATGIQIRKDGSSRFILVDDAASAATFDLTLRQSISVDSHNSITFASTTHIIAPLDPWEVSPDAGDISVEFVIDSGTDAVIWSHPIFSNMLNFHPAPCLEASGTITAVDWIYNPSSVGTCSRFVLQATGGDLSAATATPSLTSIVPTGAQTVVLPPRLSIPLPSPASPRPPRWPPSLRAIAGDLAANGPRLPPRPARLCTPSHAPLPSLSQFLSLRLLDLDLLGSWPSVCFRPRWLLPLLTAAW</sequence>
<organism evidence="2 3">
    <name type="scientific">Arthrobotrys flagrans</name>
    <name type="common">Nematode-trapping fungus</name>
    <name type="synonym">Trichothecium flagrans</name>
    <dbReference type="NCBI Taxonomy" id="97331"/>
    <lineage>
        <taxon>Eukaryota</taxon>
        <taxon>Fungi</taxon>
        <taxon>Dikarya</taxon>
        <taxon>Ascomycota</taxon>
        <taxon>Pezizomycotina</taxon>
        <taxon>Orbiliomycetes</taxon>
        <taxon>Orbiliales</taxon>
        <taxon>Orbiliaceae</taxon>
        <taxon>Arthrobotrys</taxon>
    </lineage>
</organism>
<dbReference type="Proteomes" id="UP000283090">
    <property type="component" value="Unassembled WGS sequence"/>
</dbReference>
<dbReference type="RefSeq" id="XP_067489190.1">
    <property type="nucleotide sequence ID" value="XM_067634685.1"/>
</dbReference>
<dbReference type="VEuPathDB" id="FungiDB:DFL_005426"/>
<dbReference type="OrthoDB" id="5381812at2759"/>
<keyword evidence="3" id="KW-1185">Reference proteome</keyword>
<proteinExistence type="predicted"/>